<evidence type="ECO:0000256" key="7">
    <source>
        <dbReference type="SAM" id="Phobius"/>
    </source>
</evidence>
<name>A0A2H3KHL6_9CHLR</name>
<evidence type="ECO:0000313" key="9">
    <source>
        <dbReference type="Proteomes" id="UP000220922"/>
    </source>
</evidence>
<feature type="transmembrane region" description="Helical" evidence="7">
    <location>
        <begin position="12"/>
        <end position="32"/>
    </location>
</feature>
<feature type="transmembrane region" description="Helical" evidence="7">
    <location>
        <begin position="92"/>
        <end position="123"/>
    </location>
</feature>
<dbReference type="InterPro" id="IPR044878">
    <property type="entry name" value="UbiA_sf"/>
</dbReference>
<organism evidence="8 9">
    <name type="scientific">Candidatus Chloroploca asiatica</name>
    <dbReference type="NCBI Taxonomy" id="1506545"/>
    <lineage>
        <taxon>Bacteria</taxon>
        <taxon>Bacillati</taxon>
        <taxon>Chloroflexota</taxon>
        <taxon>Chloroflexia</taxon>
        <taxon>Chloroflexales</taxon>
        <taxon>Chloroflexineae</taxon>
        <taxon>Oscillochloridaceae</taxon>
        <taxon>Candidatus Chloroploca</taxon>
    </lineage>
</organism>
<keyword evidence="9" id="KW-1185">Reference proteome</keyword>
<keyword evidence="3 8" id="KW-0808">Transferase</keyword>
<dbReference type="Proteomes" id="UP000220922">
    <property type="component" value="Unassembled WGS sequence"/>
</dbReference>
<evidence type="ECO:0000256" key="2">
    <source>
        <dbReference type="ARBA" id="ARBA00005985"/>
    </source>
</evidence>
<evidence type="ECO:0000256" key="3">
    <source>
        <dbReference type="ARBA" id="ARBA00022679"/>
    </source>
</evidence>
<dbReference type="RefSeq" id="WP_097654715.1">
    <property type="nucleotide sequence ID" value="NZ_LYXE01000157.1"/>
</dbReference>
<evidence type="ECO:0000256" key="5">
    <source>
        <dbReference type="ARBA" id="ARBA00022989"/>
    </source>
</evidence>
<proteinExistence type="inferred from homology"/>
<reference evidence="8 9" key="1">
    <citation type="submission" date="2016-05" db="EMBL/GenBank/DDBJ databases">
        <authorList>
            <person name="Lavstsen T."/>
            <person name="Jespersen J.S."/>
        </authorList>
    </citation>
    <scope>NUCLEOTIDE SEQUENCE [LARGE SCALE GENOMIC DNA]</scope>
    <source>
        <strain evidence="8 9">B7-9</strain>
    </source>
</reference>
<dbReference type="InterPro" id="IPR000537">
    <property type="entry name" value="UbiA_prenyltransferase"/>
</dbReference>
<protein>
    <submittedName>
        <fullName evidence="8">Homogentisate phytyltransferase</fullName>
    </submittedName>
</protein>
<feature type="transmembrane region" description="Helical" evidence="7">
    <location>
        <begin position="167"/>
        <end position="187"/>
    </location>
</feature>
<evidence type="ECO:0000256" key="4">
    <source>
        <dbReference type="ARBA" id="ARBA00022692"/>
    </source>
</evidence>
<feature type="transmembrane region" description="Helical" evidence="7">
    <location>
        <begin position="217"/>
        <end position="235"/>
    </location>
</feature>
<accession>A0A2H3KHL6</accession>
<evidence type="ECO:0000256" key="6">
    <source>
        <dbReference type="ARBA" id="ARBA00023136"/>
    </source>
</evidence>
<evidence type="ECO:0000256" key="1">
    <source>
        <dbReference type="ARBA" id="ARBA00004141"/>
    </source>
</evidence>
<dbReference type="GO" id="GO:0016020">
    <property type="term" value="C:membrane"/>
    <property type="evidence" value="ECO:0007669"/>
    <property type="project" value="UniProtKB-SubCell"/>
</dbReference>
<dbReference type="EMBL" id="LYXE01000157">
    <property type="protein sequence ID" value="PDV97285.1"/>
    <property type="molecule type" value="Genomic_DNA"/>
</dbReference>
<dbReference type="NCBIfam" id="NF009525">
    <property type="entry name" value="PRK12887.1"/>
    <property type="match status" value="1"/>
</dbReference>
<feature type="transmembrane region" description="Helical" evidence="7">
    <location>
        <begin position="38"/>
        <end position="59"/>
    </location>
</feature>
<feature type="transmembrane region" description="Helical" evidence="7">
    <location>
        <begin position="272"/>
        <end position="294"/>
    </location>
</feature>
<sequence length="298" mass="32626">MLRTLLRFSRPHTIIATSVQVFTIFLIVVGSLQALPAALGPVGLALITCLALNLYVVGLNQLTDVSIDRINKPHLPLAAGDFSPQEGRRITFAAGALGLVLALIAGPYLFVTVALIMAIGTIYSVPPLRLKRFPIPAALSIALARGLIANLGLALHYNQVFGGQIPVVTLSLLGLFFFGFALVIAIYKDLPDREGDQLHQIETFTTRLGPRQVLNSGRVILTVCYAIPMLLALVWMPGAAPFFLLLSHIVLSAIFWWGSLRVDLGDNQSITRFYMLIWAIFYAEFIVLSIYELIRVNS</sequence>
<keyword evidence="4 7" id="KW-0812">Transmembrane</keyword>
<comment type="subcellular location">
    <subcellularLocation>
        <location evidence="1">Membrane</location>
        <topology evidence="1">Multi-pass membrane protein</topology>
    </subcellularLocation>
</comment>
<comment type="similarity">
    <text evidence="2">Belongs to the UbiA prenyltransferase family.</text>
</comment>
<dbReference type="GO" id="GO:0016765">
    <property type="term" value="F:transferase activity, transferring alkyl or aryl (other than methyl) groups"/>
    <property type="evidence" value="ECO:0007669"/>
    <property type="project" value="InterPro"/>
</dbReference>
<dbReference type="AlphaFoldDB" id="A0A2H3KHL6"/>
<comment type="caution">
    <text evidence="8">The sequence shown here is derived from an EMBL/GenBank/DDBJ whole genome shotgun (WGS) entry which is preliminary data.</text>
</comment>
<gene>
    <name evidence="8" type="ORF">A9Q02_05140</name>
</gene>
<keyword evidence="6 7" id="KW-0472">Membrane</keyword>
<dbReference type="Pfam" id="PF01040">
    <property type="entry name" value="UbiA"/>
    <property type="match status" value="1"/>
</dbReference>
<evidence type="ECO:0000313" key="8">
    <source>
        <dbReference type="EMBL" id="PDV97285.1"/>
    </source>
</evidence>
<dbReference type="PANTHER" id="PTHR43009:SF7">
    <property type="entry name" value="HOMOGENTISATE GERANYLGERANYLTRANSFERASE, CHLOROPLASTIC"/>
    <property type="match status" value="1"/>
</dbReference>
<dbReference type="Gene3D" id="1.10.357.140">
    <property type="entry name" value="UbiA prenyltransferase"/>
    <property type="match status" value="1"/>
</dbReference>
<keyword evidence="5 7" id="KW-1133">Transmembrane helix</keyword>
<dbReference type="OrthoDB" id="4528743at2"/>
<dbReference type="PANTHER" id="PTHR43009">
    <property type="entry name" value="HOMOGENTISATE SOLANESYLTRANSFERASE, CHLOROPLASTIC"/>
    <property type="match status" value="1"/>
</dbReference>
<feature type="transmembrane region" description="Helical" evidence="7">
    <location>
        <begin position="242"/>
        <end position="260"/>
    </location>
</feature>